<gene>
    <name evidence="1" type="ORF">T11_2305</name>
</gene>
<organism evidence="1 2">
    <name type="scientific">Trichinella zimbabwensis</name>
    <dbReference type="NCBI Taxonomy" id="268475"/>
    <lineage>
        <taxon>Eukaryota</taxon>
        <taxon>Metazoa</taxon>
        <taxon>Ecdysozoa</taxon>
        <taxon>Nematoda</taxon>
        <taxon>Enoplea</taxon>
        <taxon>Dorylaimia</taxon>
        <taxon>Trichinellida</taxon>
        <taxon>Trichinellidae</taxon>
        <taxon>Trichinella</taxon>
    </lineage>
</organism>
<reference evidence="1 2" key="1">
    <citation type="submission" date="2015-01" db="EMBL/GenBank/DDBJ databases">
        <title>Evolution of Trichinella species and genotypes.</title>
        <authorList>
            <person name="Korhonen P.K."/>
            <person name="Edoardo P."/>
            <person name="Giuseppe L.R."/>
            <person name="Gasser R.B."/>
        </authorList>
    </citation>
    <scope>NUCLEOTIDE SEQUENCE [LARGE SCALE GENOMIC DNA]</scope>
    <source>
        <strain evidence="1">ISS1029</strain>
    </source>
</reference>
<proteinExistence type="predicted"/>
<evidence type="ECO:0000313" key="1">
    <source>
        <dbReference type="EMBL" id="KRY99014.1"/>
    </source>
</evidence>
<dbReference type="AlphaFoldDB" id="A0A0V1GL49"/>
<dbReference type="EMBL" id="JYDP01001050">
    <property type="protein sequence ID" value="KRY99014.1"/>
    <property type="molecule type" value="Genomic_DNA"/>
</dbReference>
<protein>
    <submittedName>
        <fullName evidence="1">Uncharacterized protein</fullName>
    </submittedName>
</protein>
<name>A0A0V1GL49_9BILA</name>
<keyword evidence="2" id="KW-1185">Reference proteome</keyword>
<evidence type="ECO:0000313" key="2">
    <source>
        <dbReference type="Proteomes" id="UP000055024"/>
    </source>
</evidence>
<accession>A0A0V1GL49</accession>
<comment type="caution">
    <text evidence="1">The sequence shown here is derived from an EMBL/GenBank/DDBJ whole genome shotgun (WGS) entry which is preliminary data.</text>
</comment>
<sequence length="56" mass="7022">MPVRERHNEFQNFEKSREWESMFKPKLRKLATMLWSMERNPRRHITVHENQLKLSI</sequence>
<dbReference type="Proteomes" id="UP000055024">
    <property type="component" value="Unassembled WGS sequence"/>
</dbReference>